<proteinExistence type="inferred from homology"/>
<comment type="caution">
    <text evidence="11">The sequence shown here is derived from an EMBL/GenBank/DDBJ whole genome shotgun (WGS) entry which is preliminary data.</text>
</comment>
<dbReference type="InterPro" id="IPR003439">
    <property type="entry name" value="ABC_transporter-like_ATP-bd"/>
</dbReference>
<evidence type="ECO:0000256" key="5">
    <source>
        <dbReference type="ARBA" id="ARBA00022741"/>
    </source>
</evidence>
<feature type="transmembrane region" description="Helical" evidence="9">
    <location>
        <begin position="430"/>
        <end position="455"/>
    </location>
</feature>
<keyword evidence="6 11" id="KW-0067">ATP-binding</keyword>
<dbReference type="EMBL" id="BAABME010010193">
    <property type="protein sequence ID" value="GAA0176549.1"/>
    <property type="molecule type" value="Genomic_DNA"/>
</dbReference>
<feature type="transmembrane region" description="Helical" evidence="9">
    <location>
        <begin position="585"/>
        <end position="606"/>
    </location>
</feature>
<dbReference type="Pfam" id="PF19055">
    <property type="entry name" value="ABC2_membrane_7"/>
    <property type="match status" value="1"/>
</dbReference>
<dbReference type="GO" id="GO:0005524">
    <property type="term" value="F:ATP binding"/>
    <property type="evidence" value="ECO:0007669"/>
    <property type="project" value="UniProtKB-KW"/>
</dbReference>
<evidence type="ECO:0000259" key="10">
    <source>
        <dbReference type="PROSITE" id="PS50893"/>
    </source>
</evidence>
<evidence type="ECO:0000256" key="7">
    <source>
        <dbReference type="ARBA" id="ARBA00022989"/>
    </source>
</evidence>
<evidence type="ECO:0000256" key="1">
    <source>
        <dbReference type="ARBA" id="ARBA00004141"/>
    </source>
</evidence>
<dbReference type="InterPro" id="IPR003593">
    <property type="entry name" value="AAA+_ATPase"/>
</dbReference>
<comment type="similarity">
    <text evidence="2">Belongs to the ABC transporter superfamily. ABCG family. Eye pigment precursor importer (TC 3.A.1.204) subfamily.</text>
</comment>
<keyword evidence="8 9" id="KW-0472">Membrane</keyword>
<organism evidence="11 12">
    <name type="scientific">Lithospermum erythrorhizon</name>
    <name type="common">Purple gromwell</name>
    <name type="synonym">Lithospermum officinale var. erythrorhizon</name>
    <dbReference type="NCBI Taxonomy" id="34254"/>
    <lineage>
        <taxon>Eukaryota</taxon>
        <taxon>Viridiplantae</taxon>
        <taxon>Streptophyta</taxon>
        <taxon>Embryophyta</taxon>
        <taxon>Tracheophyta</taxon>
        <taxon>Spermatophyta</taxon>
        <taxon>Magnoliopsida</taxon>
        <taxon>eudicotyledons</taxon>
        <taxon>Gunneridae</taxon>
        <taxon>Pentapetalae</taxon>
        <taxon>asterids</taxon>
        <taxon>lamiids</taxon>
        <taxon>Boraginales</taxon>
        <taxon>Boraginaceae</taxon>
        <taxon>Boraginoideae</taxon>
        <taxon>Lithospermeae</taxon>
        <taxon>Lithospermum</taxon>
    </lineage>
</organism>
<dbReference type="InterPro" id="IPR043926">
    <property type="entry name" value="ABCG_dom"/>
</dbReference>
<dbReference type="InterPro" id="IPR013525">
    <property type="entry name" value="ABC2_TM"/>
</dbReference>
<comment type="subcellular location">
    <subcellularLocation>
        <location evidence="1">Membrane</location>
        <topology evidence="1">Multi-pass membrane protein</topology>
    </subcellularLocation>
</comment>
<keyword evidence="7 9" id="KW-1133">Transmembrane helix</keyword>
<gene>
    <name evidence="11" type="ORF">LIER_29520</name>
</gene>
<dbReference type="Gene3D" id="3.40.50.300">
    <property type="entry name" value="P-loop containing nucleotide triphosphate hydrolases"/>
    <property type="match status" value="1"/>
</dbReference>
<dbReference type="PROSITE" id="PS50893">
    <property type="entry name" value="ABC_TRANSPORTER_2"/>
    <property type="match status" value="1"/>
</dbReference>
<dbReference type="GO" id="GO:0140359">
    <property type="term" value="F:ABC-type transporter activity"/>
    <property type="evidence" value="ECO:0007669"/>
    <property type="project" value="InterPro"/>
</dbReference>
<feature type="domain" description="ABC transporter" evidence="10">
    <location>
        <begin position="18"/>
        <end position="260"/>
    </location>
</feature>
<evidence type="ECO:0000256" key="2">
    <source>
        <dbReference type="ARBA" id="ARBA00005814"/>
    </source>
</evidence>
<accession>A0AAV3RJE7</accession>
<dbReference type="InterPro" id="IPR052215">
    <property type="entry name" value="Plant_ABCG"/>
</dbReference>
<reference evidence="11 12" key="1">
    <citation type="submission" date="2024-01" db="EMBL/GenBank/DDBJ databases">
        <title>The complete chloroplast genome sequence of Lithospermum erythrorhizon: insights into the phylogenetic relationship among Boraginaceae species and the maternal lineages of purple gromwells.</title>
        <authorList>
            <person name="Okada T."/>
            <person name="Watanabe K."/>
        </authorList>
    </citation>
    <scope>NUCLEOTIDE SEQUENCE [LARGE SCALE GENOMIC DNA]</scope>
</reference>
<evidence type="ECO:0000313" key="12">
    <source>
        <dbReference type="Proteomes" id="UP001454036"/>
    </source>
</evidence>
<dbReference type="PANTHER" id="PTHR48042:SF1">
    <property type="entry name" value="ABC TRANSPORTER G FAMILY MEMBER 11-LIKE"/>
    <property type="match status" value="1"/>
</dbReference>
<evidence type="ECO:0000256" key="3">
    <source>
        <dbReference type="ARBA" id="ARBA00022448"/>
    </source>
</evidence>
<evidence type="ECO:0000313" key="11">
    <source>
        <dbReference type="EMBL" id="GAA0176549.1"/>
    </source>
</evidence>
<evidence type="ECO:0000256" key="9">
    <source>
        <dbReference type="SAM" id="Phobius"/>
    </source>
</evidence>
<dbReference type="AlphaFoldDB" id="A0AAV3RJE7"/>
<evidence type="ECO:0000256" key="8">
    <source>
        <dbReference type="ARBA" id="ARBA00023136"/>
    </source>
</evidence>
<dbReference type="GO" id="GO:0016020">
    <property type="term" value="C:membrane"/>
    <property type="evidence" value="ECO:0007669"/>
    <property type="project" value="UniProtKB-SubCell"/>
</dbReference>
<dbReference type="Proteomes" id="UP001454036">
    <property type="component" value="Unassembled WGS sequence"/>
</dbReference>
<dbReference type="SMART" id="SM00382">
    <property type="entry name" value="AAA"/>
    <property type="match status" value="1"/>
</dbReference>
<keyword evidence="3" id="KW-0813">Transport</keyword>
<feature type="transmembrane region" description="Helical" evidence="9">
    <location>
        <begin position="461"/>
        <end position="482"/>
    </location>
</feature>
<feature type="transmembrane region" description="Helical" evidence="9">
    <location>
        <begin position="494"/>
        <end position="514"/>
    </location>
</feature>
<protein>
    <submittedName>
        <fullName evidence="11">ATP-binding cassette</fullName>
    </submittedName>
</protein>
<keyword evidence="5" id="KW-0547">Nucleotide-binding</keyword>
<dbReference type="InterPro" id="IPR027417">
    <property type="entry name" value="P-loop_NTPase"/>
</dbReference>
<evidence type="ECO:0000256" key="6">
    <source>
        <dbReference type="ARBA" id="ARBA00022840"/>
    </source>
</evidence>
<sequence length="646" mass="72538">MGDNIEMKSQEISNGVFLTWEDLWVTVSLQRKGSKSILQGVTGYARPGELLAVMGPSGSGKSTLLDALAGRLGSNTRQTGNLLINGCEQRLAYGTLAYVMQDEALIATLSVKEALYYSASLQLPNSMTNSEKKQRAETVIKEMGLKQAMNTRVGGWGVRGLSGGQKRRLSICIEILGHPKLLFLDEPTSGLDSAGSYYVMSSIACQKMERTVIATIHQPSAEIFNLFDNVCLLSSGRNVYFGSTREVNQFFASNGFPCPGLQNQSDHFLQTINADFDEDIELGLSQRRPTEEVTHLLIKGYNSSNEYQNVLTHIGDIRKQKGAPLESRTRANFRTQCSILTRRSFLNMSRDYGYYWMRLAMQIMIAIALGSIYFDVGYSYGSIQARGSMLMYVATFFTYMSIGGFPSFLEDMKVFKRERLNGHYGPSAFVISHTLSSIPYLLLTSTISGVIAYYLTGLQNGIVHFIYFTLIVFISSMIVESLQMLIASLVPNFLLGLIIVSGIQGMMMLGGGFFRLPNDLPKPFWKYPVYFIAFHKYAYQGLYKNEFIGLLFSDRPYGGSHHHHKLNGTTILRDVWQVDLDYSKWVDLSVLIGMVIMYRLMFILIMKIKENLKLMRFYPMKKNIVTANPDGSPLVGINHVQMAQNY</sequence>
<keyword evidence="12" id="KW-1185">Reference proteome</keyword>
<feature type="transmembrane region" description="Helical" evidence="9">
    <location>
        <begin position="389"/>
        <end position="409"/>
    </location>
</feature>
<feature type="transmembrane region" description="Helical" evidence="9">
    <location>
        <begin position="352"/>
        <end position="374"/>
    </location>
</feature>
<dbReference type="PROSITE" id="PS00211">
    <property type="entry name" value="ABC_TRANSPORTER_1"/>
    <property type="match status" value="1"/>
</dbReference>
<evidence type="ECO:0000256" key="4">
    <source>
        <dbReference type="ARBA" id="ARBA00022692"/>
    </source>
</evidence>
<dbReference type="Pfam" id="PF00005">
    <property type="entry name" value="ABC_tran"/>
    <property type="match status" value="1"/>
</dbReference>
<name>A0AAV3RJE7_LITER</name>
<dbReference type="Pfam" id="PF01061">
    <property type="entry name" value="ABC2_membrane"/>
    <property type="match status" value="1"/>
</dbReference>
<dbReference type="PANTHER" id="PTHR48042">
    <property type="entry name" value="ABC TRANSPORTER G FAMILY MEMBER 11"/>
    <property type="match status" value="1"/>
</dbReference>
<dbReference type="GO" id="GO:0016887">
    <property type="term" value="F:ATP hydrolysis activity"/>
    <property type="evidence" value="ECO:0007669"/>
    <property type="project" value="InterPro"/>
</dbReference>
<dbReference type="InterPro" id="IPR017871">
    <property type="entry name" value="ABC_transporter-like_CS"/>
</dbReference>
<keyword evidence="4 9" id="KW-0812">Transmembrane</keyword>
<dbReference type="SUPFAM" id="SSF52540">
    <property type="entry name" value="P-loop containing nucleoside triphosphate hydrolases"/>
    <property type="match status" value="1"/>
</dbReference>